<dbReference type="EMBL" id="BNAD01000020">
    <property type="protein sequence ID" value="GHE19247.1"/>
    <property type="molecule type" value="Genomic_DNA"/>
</dbReference>
<dbReference type="InterPro" id="IPR027417">
    <property type="entry name" value="P-loop_NTPase"/>
</dbReference>
<dbReference type="SMART" id="SM00382">
    <property type="entry name" value="AAA"/>
    <property type="match status" value="2"/>
</dbReference>
<dbReference type="PROSITE" id="PS50893">
    <property type="entry name" value="ABC_TRANSPORTER_2"/>
    <property type="match status" value="2"/>
</dbReference>
<dbReference type="GO" id="GO:0005524">
    <property type="term" value="F:ATP binding"/>
    <property type="evidence" value="ECO:0007669"/>
    <property type="project" value="UniProtKB-KW"/>
</dbReference>
<dbReference type="InterPro" id="IPR051309">
    <property type="entry name" value="ABCF_ATPase"/>
</dbReference>
<dbReference type="Pfam" id="PF00005">
    <property type="entry name" value="ABC_tran"/>
    <property type="match status" value="2"/>
</dbReference>
<dbReference type="Gene3D" id="3.40.50.300">
    <property type="entry name" value="P-loop containing nucleotide triphosphate hydrolases"/>
    <property type="match status" value="2"/>
</dbReference>
<feature type="domain" description="ABC transporter" evidence="5">
    <location>
        <begin position="283"/>
        <end position="502"/>
    </location>
</feature>
<evidence type="ECO:0000313" key="6">
    <source>
        <dbReference type="EMBL" id="GHE19247.1"/>
    </source>
</evidence>
<feature type="compositionally biased region" description="Gly residues" evidence="4">
    <location>
        <begin position="504"/>
        <end position="514"/>
    </location>
</feature>
<keyword evidence="7" id="KW-1185">Reference proteome</keyword>
<dbReference type="RefSeq" id="WP_191281110.1">
    <property type="nucleotide sequence ID" value="NZ_BNAD01000020.1"/>
</dbReference>
<dbReference type="InterPro" id="IPR003593">
    <property type="entry name" value="AAA+_ATPase"/>
</dbReference>
<dbReference type="PANTHER" id="PTHR42855:SF1">
    <property type="entry name" value="ABC TRANSPORTER DOMAIN-CONTAINING PROTEIN"/>
    <property type="match status" value="1"/>
</dbReference>
<feature type="coiled-coil region" evidence="3">
    <location>
        <begin position="567"/>
        <end position="618"/>
    </location>
</feature>
<reference evidence="7" key="1">
    <citation type="journal article" date="2019" name="Int. J. Syst. Evol. Microbiol.">
        <title>The Global Catalogue of Microorganisms (GCM) 10K type strain sequencing project: providing services to taxonomists for standard genome sequencing and annotation.</title>
        <authorList>
            <consortium name="The Broad Institute Genomics Platform"/>
            <consortium name="The Broad Institute Genome Sequencing Center for Infectious Disease"/>
            <person name="Wu L."/>
            <person name="Ma J."/>
        </authorList>
    </citation>
    <scope>NUCLEOTIDE SEQUENCE [LARGE SCALE GENOMIC DNA]</scope>
    <source>
        <strain evidence="7">CGMCC 1.12791</strain>
    </source>
</reference>
<accession>A0ABQ3HS21</accession>
<evidence type="ECO:0000256" key="2">
    <source>
        <dbReference type="ARBA" id="ARBA00022840"/>
    </source>
</evidence>
<dbReference type="PROSITE" id="PS00211">
    <property type="entry name" value="ABC_TRANSPORTER_1"/>
    <property type="match status" value="1"/>
</dbReference>
<evidence type="ECO:0000259" key="5">
    <source>
        <dbReference type="PROSITE" id="PS50893"/>
    </source>
</evidence>
<dbReference type="InterPro" id="IPR032781">
    <property type="entry name" value="ABC_tran_Xtn"/>
</dbReference>
<keyword evidence="2 6" id="KW-0067">ATP-binding</keyword>
<dbReference type="CDD" id="cd03221">
    <property type="entry name" value="ABCF_EF-3"/>
    <property type="match status" value="2"/>
</dbReference>
<dbReference type="Proteomes" id="UP000597341">
    <property type="component" value="Unassembled WGS sequence"/>
</dbReference>
<keyword evidence="3" id="KW-0175">Coiled coil</keyword>
<dbReference type="InterPro" id="IPR003439">
    <property type="entry name" value="ABC_transporter-like_ATP-bd"/>
</dbReference>
<evidence type="ECO:0000313" key="7">
    <source>
        <dbReference type="Proteomes" id="UP000597341"/>
    </source>
</evidence>
<feature type="domain" description="ABC transporter" evidence="5">
    <location>
        <begin position="5"/>
        <end position="219"/>
    </location>
</feature>
<protein>
    <submittedName>
        <fullName evidence="6">ABC transporter ATP-binding protein</fullName>
    </submittedName>
</protein>
<dbReference type="SUPFAM" id="SSF52540">
    <property type="entry name" value="P-loop containing nucleoside triphosphate hydrolases"/>
    <property type="match status" value="2"/>
</dbReference>
<gene>
    <name evidence="6" type="ORF">GCM10011376_38570</name>
</gene>
<dbReference type="PANTHER" id="PTHR42855">
    <property type="entry name" value="ABC TRANSPORTER ATP-BINDING SUBUNIT"/>
    <property type="match status" value="1"/>
</dbReference>
<keyword evidence="1" id="KW-0547">Nucleotide-binding</keyword>
<evidence type="ECO:0000256" key="4">
    <source>
        <dbReference type="SAM" id="MobiDB-lite"/>
    </source>
</evidence>
<organism evidence="6 7">
    <name type="scientific">Nocardioides flavus</name>
    <name type="common">ex Wang et al. 2016</name>
    <dbReference type="NCBI Taxonomy" id="2058780"/>
    <lineage>
        <taxon>Bacteria</taxon>
        <taxon>Bacillati</taxon>
        <taxon>Actinomycetota</taxon>
        <taxon>Actinomycetes</taxon>
        <taxon>Propionibacteriales</taxon>
        <taxon>Nocardioidaceae</taxon>
        <taxon>Nocardioides</taxon>
    </lineage>
</organism>
<evidence type="ECO:0000256" key="3">
    <source>
        <dbReference type="SAM" id="Coils"/>
    </source>
</evidence>
<sequence length="627" mass="67938">MANLINLERVSKSYGVRPLLDNVSLGISVGERVGVVGRNGDGKTTLLEVMTGLEEPDSGRVSRTRGVEIGYLHQGDELVDSHSVREAVLGGRQDHEWAADPTTRQVVEELLAGVTLDRAVVGLSGGERRRCALAALLLSRHDLIVLDEPTNHLDVEAVAWLASHLVALPSALIVVTHDRWFLDAVCQTTWEVHDGAVDSYEGGYAAYVLAKAERQRQAAATETRRQNLARKELAWLRRGAPARTSKPKFRIDAANALIDDVPPPRDRMELQRFASQRLGKDVVDIEDVDLSRGERKLLDHATWRIGPGDRIGIVGVNGAGKTSLLSLISGALAPDVGRVKHGRTVEMQHLTQALDEIDPEGRVLPTVESIRRVTKTIDGQELTATSLLERFGFTGDRLTARLGDLSGGERRRFQLLKLLLSEPNVLLLDEPTNDLDIDTLNVLEDFLDSWPGTLVVVSHDRYFLERVTDSVWALLGDGKVSMLPRGVDEYLERRAASASSASLGAGGGAEGGGTSQPPASSVRDLPPPPDGGGGTSQPSTPAASDVPPPPAKARAGSAEDRAARKVLARVEKQLERIAAREAELHAEMEANLSDYDLLARVGTQLGELAAEKEELELEWLEASEVVE</sequence>
<comment type="caution">
    <text evidence="6">The sequence shown here is derived from an EMBL/GenBank/DDBJ whole genome shotgun (WGS) entry which is preliminary data.</text>
</comment>
<evidence type="ECO:0000256" key="1">
    <source>
        <dbReference type="ARBA" id="ARBA00022741"/>
    </source>
</evidence>
<dbReference type="InterPro" id="IPR017871">
    <property type="entry name" value="ABC_transporter-like_CS"/>
</dbReference>
<name>A0ABQ3HS21_9ACTN</name>
<feature type="region of interest" description="Disordered" evidence="4">
    <location>
        <begin position="501"/>
        <end position="564"/>
    </location>
</feature>
<dbReference type="Pfam" id="PF12848">
    <property type="entry name" value="ABC_tran_Xtn"/>
    <property type="match status" value="1"/>
</dbReference>
<proteinExistence type="predicted"/>